<accession>A0ABT0E8Q1</accession>
<evidence type="ECO:0000313" key="1">
    <source>
        <dbReference type="EMBL" id="MCK0538004.1"/>
    </source>
</evidence>
<dbReference type="RefSeq" id="WP_246952189.1">
    <property type="nucleotide sequence ID" value="NZ_JALKII010000006.1"/>
</dbReference>
<gene>
    <name evidence="1" type="ORF">MU846_09805</name>
</gene>
<comment type="caution">
    <text evidence="1">The sequence shown here is derived from an EMBL/GenBank/DDBJ whole genome shotgun (WGS) entry which is preliminary data.</text>
</comment>
<dbReference type="PROSITE" id="PS51257">
    <property type="entry name" value="PROKAR_LIPOPROTEIN"/>
    <property type="match status" value="1"/>
</dbReference>
<name>A0ABT0E8Q1_9GAMM</name>
<dbReference type="Proteomes" id="UP001165524">
    <property type="component" value="Unassembled WGS sequence"/>
</dbReference>
<reference evidence="1" key="1">
    <citation type="submission" date="2022-04" db="EMBL/GenBank/DDBJ databases">
        <title>Alcanivorax sp. CY1518 draft genome sequence.</title>
        <authorList>
            <person name="Zhao G."/>
            <person name="An M."/>
        </authorList>
    </citation>
    <scope>NUCLEOTIDE SEQUENCE</scope>
    <source>
        <strain evidence="1">CY1518</strain>
    </source>
</reference>
<keyword evidence="2" id="KW-1185">Reference proteome</keyword>
<sequence length="753" mass="78610">MKTRTWLIAAGVILAAVLSGCGGGGSSSRSGPAVTDVQGAAVKGILKFADVTAYALVDGAVEASPLASTSTDASGRYRLKATHRGPALIRISGNSDARMVCDLPDGCDDGAGGTADFGEEVPFGSDMALEAVTVLEGRGTSVNVTPLTHLAAAKARAAGLSEAAVLLANSHVANLFDLSDDLVALPVIDITDSGALERATATAQRAALLAAALYGAAVEEGQTLDELAMAFLNDAGQFRGESALPGVDLASIYRIAQDARYASGADLPAIATGFDTALAAAEQLGDSFTTAAPSDSATLAALDKAKALVAQVRTIGTSFISEQGVQQFIDELDAAATLVSDDVERLAEALGYAMEAIMLVYGELQAGAGEEGQIESPVVIPMGAVEVELTIDGDVVTVTRISGLGDDLTIALTTTLKSEFGCDCDALDVEDGYASSDQGSLELGLQGSLGVPALTLNIAEGSASFAARVDVAGNWHEEDLPNGDYSFEDFYEQSIQGAVDFVLHARLAQTDETTGVELPFGAALEGRLELSLTGFQAESRNHYEELCGDEGCEETELDEELLTFGLARVAFLGAVDSGSNEVALNFAFEADGKGLTQREWRKYQERWCYSGPCDYEYHDSGWQDEPLEETASRFVEGSFSLVLQINLDGIAEASRIELAGSRQALTTGDVALKISYPGKQLLINAPLEAAEQGGISPPVVTVTNQDGVIATLWVDERGETRGDIRVAGVVYATITEPNVIKITYADGTFESLQ</sequence>
<organism evidence="1 2">
    <name type="scientific">Alcanivorax quisquiliarum</name>
    <dbReference type="NCBI Taxonomy" id="2933565"/>
    <lineage>
        <taxon>Bacteria</taxon>
        <taxon>Pseudomonadati</taxon>
        <taxon>Pseudomonadota</taxon>
        <taxon>Gammaproteobacteria</taxon>
        <taxon>Oceanospirillales</taxon>
        <taxon>Alcanivoracaceae</taxon>
        <taxon>Alcanivorax</taxon>
    </lineage>
</organism>
<evidence type="ECO:0000313" key="2">
    <source>
        <dbReference type="Proteomes" id="UP001165524"/>
    </source>
</evidence>
<protein>
    <submittedName>
        <fullName evidence="1">Carboxypeptidase-like regulatory domain-containing protein</fullName>
    </submittedName>
</protein>
<proteinExistence type="predicted"/>
<dbReference type="EMBL" id="JALKII010000006">
    <property type="protein sequence ID" value="MCK0538004.1"/>
    <property type="molecule type" value="Genomic_DNA"/>
</dbReference>